<dbReference type="AlphaFoldDB" id="A0A504V293"/>
<protein>
    <submittedName>
        <fullName evidence="1">Uncharacterized protein</fullName>
    </submittedName>
</protein>
<evidence type="ECO:0000313" key="2">
    <source>
        <dbReference type="Proteomes" id="UP000316429"/>
    </source>
</evidence>
<reference evidence="1 2" key="1">
    <citation type="submission" date="2019-06" db="EMBL/GenBank/DDBJ databases">
        <title>Rhizobium sp. CL12 isolated from roots of soybean.</title>
        <authorList>
            <person name="Wang C."/>
        </authorList>
    </citation>
    <scope>NUCLEOTIDE SEQUENCE [LARGE SCALE GENOMIC DNA]</scope>
    <source>
        <strain evidence="1 2">CL12</strain>
    </source>
</reference>
<gene>
    <name evidence="1" type="ORF">FJQ55_11465</name>
</gene>
<dbReference type="OrthoDB" id="8279531at2"/>
<evidence type="ECO:0000313" key="1">
    <source>
        <dbReference type="EMBL" id="TPP11393.1"/>
    </source>
</evidence>
<comment type="caution">
    <text evidence="1">The sequence shown here is derived from an EMBL/GenBank/DDBJ whole genome shotgun (WGS) entry which is preliminary data.</text>
</comment>
<organism evidence="1 2">
    <name type="scientific">Rhizobium glycinendophyticum</name>
    <dbReference type="NCBI Taxonomy" id="2589807"/>
    <lineage>
        <taxon>Bacteria</taxon>
        <taxon>Pseudomonadati</taxon>
        <taxon>Pseudomonadota</taxon>
        <taxon>Alphaproteobacteria</taxon>
        <taxon>Hyphomicrobiales</taxon>
        <taxon>Rhizobiaceae</taxon>
        <taxon>Rhizobium/Agrobacterium group</taxon>
        <taxon>Rhizobium</taxon>
    </lineage>
</organism>
<dbReference type="Proteomes" id="UP000316429">
    <property type="component" value="Unassembled WGS sequence"/>
</dbReference>
<keyword evidence="2" id="KW-1185">Reference proteome</keyword>
<accession>A0A504V293</accession>
<name>A0A504V293_9HYPH</name>
<proteinExistence type="predicted"/>
<dbReference type="EMBL" id="VFYP01000001">
    <property type="protein sequence ID" value="TPP11393.1"/>
    <property type="molecule type" value="Genomic_DNA"/>
</dbReference>
<dbReference type="RefSeq" id="WP_140828026.1">
    <property type="nucleotide sequence ID" value="NZ_VFYP01000001.1"/>
</dbReference>
<sequence length="82" mass="9008">MKTIYSSALMAVVAGSTAISNVEPIRGSITYDQAEVHAEVAPVGTRFFHSFTDADGRDVREIYRVNPDRSVTLVGRTLSNEY</sequence>